<feature type="domain" description="PAC" evidence="16">
    <location>
        <begin position="113"/>
        <end position="163"/>
    </location>
</feature>
<dbReference type="Pfam" id="PF00512">
    <property type="entry name" value="HisKA"/>
    <property type="match status" value="1"/>
</dbReference>
<keyword evidence="5" id="KW-0808">Transferase</keyword>
<dbReference type="Gene3D" id="3.30.565.10">
    <property type="entry name" value="Histidine kinase-like ATPase, C-terminal domain"/>
    <property type="match status" value="1"/>
</dbReference>
<dbReference type="CDD" id="cd00082">
    <property type="entry name" value="HisKA"/>
    <property type="match status" value="1"/>
</dbReference>
<dbReference type="InterPro" id="IPR050351">
    <property type="entry name" value="BphY/WalK/GraS-like"/>
</dbReference>
<evidence type="ECO:0000313" key="18">
    <source>
        <dbReference type="Proteomes" id="UP000256708"/>
    </source>
</evidence>
<evidence type="ECO:0000256" key="10">
    <source>
        <dbReference type="ARBA" id="ARBA00022989"/>
    </source>
</evidence>
<dbReference type="PROSITE" id="PS50113">
    <property type="entry name" value="PAC"/>
    <property type="match status" value="1"/>
</dbReference>
<dbReference type="OrthoDB" id="9757990at2"/>
<dbReference type="GO" id="GO:0005524">
    <property type="term" value="F:ATP binding"/>
    <property type="evidence" value="ECO:0007669"/>
    <property type="project" value="UniProtKB-KW"/>
</dbReference>
<evidence type="ECO:0000259" key="16">
    <source>
        <dbReference type="PROSITE" id="PS50113"/>
    </source>
</evidence>
<evidence type="ECO:0000256" key="5">
    <source>
        <dbReference type="ARBA" id="ARBA00022679"/>
    </source>
</evidence>
<dbReference type="InterPro" id="IPR004358">
    <property type="entry name" value="Sig_transdc_His_kin-like_C"/>
</dbReference>
<dbReference type="SUPFAM" id="SSF47384">
    <property type="entry name" value="Homodimeric domain of signal transducing histidine kinase"/>
    <property type="match status" value="1"/>
</dbReference>
<dbReference type="FunFam" id="3.30.565.10:FF:000006">
    <property type="entry name" value="Sensor histidine kinase WalK"/>
    <property type="match status" value="1"/>
</dbReference>
<gene>
    <name evidence="17" type="ORF">DXT99_26545</name>
</gene>
<feature type="domain" description="PAS" evidence="15">
    <location>
        <begin position="39"/>
        <end position="109"/>
    </location>
</feature>
<dbReference type="CDD" id="cd00075">
    <property type="entry name" value="HATPase"/>
    <property type="match status" value="1"/>
</dbReference>
<dbReference type="GO" id="GO:0000155">
    <property type="term" value="F:phosphorelay sensor kinase activity"/>
    <property type="evidence" value="ECO:0007669"/>
    <property type="project" value="InterPro"/>
</dbReference>
<evidence type="ECO:0000256" key="2">
    <source>
        <dbReference type="ARBA" id="ARBA00004141"/>
    </source>
</evidence>
<dbReference type="AlphaFoldDB" id="A0A3D8KZ59"/>
<dbReference type="CDD" id="cd00130">
    <property type="entry name" value="PAS"/>
    <property type="match status" value="1"/>
</dbReference>
<evidence type="ECO:0000256" key="12">
    <source>
        <dbReference type="ARBA" id="ARBA00023136"/>
    </source>
</evidence>
<keyword evidence="9" id="KW-0067">ATP-binding</keyword>
<reference evidence="18" key="1">
    <citation type="submission" date="2018-08" db="EMBL/GenBank/DDBJ databases">
        <authorList>
            <person name="Liu Z.-W."/>
            <person name="Du Z.-J."/>
        </authorList>
    </citation>
    <scope>NUCLEOTIDE SEQUENCE [LARGE SCALE GENOMIC DNA]</scope>
    <source>
        <strain evidence="18">H4X</strain>
    </source>
</reference>
<organism evidence="17 18">
    <name type="scientific">Pontibacter diazotrophicus</name>
    <dbReference type="NCBI Taxonomy" id="1400979"/>
    <lineage>
        <taxon>Bacteria</taxon>
        <taxon>Pseudomonadati</taxon>
        <taxon>Bacteroidota</taxon>
        <taxon>Cytophagia</taxon>
        <taxon>Cytophagales</taxon>
        <taxon>Hymenobacteraceae</taxon>
        <taxon>Pontibacter</taxon>
    </lineage>
</organism>
<dbReference type="EC" id="2.7.13.3" evidence="3"/>
<keyword evidence="12" id="KW-0472">Membrane</keyword>
<sequence length="396" mass="45248">MKKEDQALEEIIKQLRLENAEAKAKLEKQKAIESRYEESKSRFEAIFNQSMLGNKIIDPDLRINQVNEALQQMLGYTAEELIGTKITTFAHPDSIPHWKELQKSLWEENIPTFQIETSIRKKDNSYLWCQVSSILFQDQGISLGYTIVEDISNRKSLELELKRLYENQETMMHMVAHDLKSPLFNIKLATGFLKENLEELPAKEKETQEESLSFVKMITDTSDKTLSIIDDLIIIGEVEAVDFTPEEVNLKPFIKAFLDSSSLNAQNKNIQVEVHAPDNPVYGWVDPDKFRRVLENLLSNAIKFSKPEGKVVITLKQEEGKALMLIQDNGIGIPAKLVPSIFDKFTQARRIGTQGEPTTGLGLFIVKRIIEKQGGKIWVESQEDVKTTFYIQLNSD</sequence>
<dbReference type="SMART" id="SM00387">
    <property type="entry name" value="HATPase_c"/>
    <property type="match status" value="1"/>
</dbReference>
<keyword evidence="6" id="KW-0812">Transmembrane</keyword>
<evidence type="ECO:0000256" key="9">
    <source>
        <dbReference type="ARBA" id="ARBA00022840"/>
    </source>
</evidence>
<dbReference type="Gene3D" id="1.10.287.130">
    <property type="match status" value="1"/>
</dbReference>
<evidence type="ECO:0000256" key="13">
    <source>
        <dbReference type="SAM" id="Coils"/>
    </source>
</evidence>
<dbReference type="InterPro" id="IPR005467">
    <property type="entry name" value="His_kinase_dom"/>
</dbReference>
<name>A0A3D8KZ59_9BACT</name>
<proteinExistence type="predicted"/>
<dbReference type="InterPro" id="IPR035965">
    <property type="entry name" value="PAS-like_dom_sf"/>
</dbReference>
<dbReference type="Pfam" id="PF02518">
    <property type="entry name" value="HATPase_c"/>
    <property type="match status" value="1"/>
</dbReference>
<dbReference type="InterPro" id="IPR036890">
    <property type="entry name" value="HATPase_C_sf"/>
</dbReference>
<dbReference type="SUPFAM" id="SSF55874">
    <property type="entry name" value="ATPase domain of HSP90 chaperone/DNA topoisomerase II/histidine kinase"/>
    <property type="match status" value="1"/>
</dbReference>
<dbReference type="Gene3D" id="3.30.450.20">
    <property type="entry name" value="PAS domain"/>
    <property type="match status" value="1"/>
</dbReference>
<dbReference type="PRINTS" id="PR00344">
    <property type="entry name" value="BCTRLSENSOR"/>
</dbReference>
<dbReference type="GO" id="GO:0000156">
    <property type="term" value="F:phosphorelay response regulator activity"/>
    <property type="evidence" value="ECO:0007669"/>
    <property type="project" value="TreeGrafter"/>
</dbReference>
<keyword evidence="10" id="KW-1133">Transmembrane helix</keyword>
<evidence type="ECO:0000256" key="8">
    <source>
        <dbReference type="ARBA" id="ARBA00022777"/>
    </source>
</evidence>
<dbReference type="PANTHER" id="PTHR42878:SF7">
    <property type="entry name" value="SENSOR HISTIDINE KINASE GLRK"/>
    <property type="match status" value="1"/>
</dbReference>
<keyword evidence="13" id="KW-0175">Coiled coil</keyword>
<evidence type="ECO:0000256" key="7">
    <source>
        <dbReference type="ARBA" id="ARBA00022741"/>
    </source>
</evidence>
<dbReference type="GO" id="GO:0016020">
    <property type="term" value="C:membrane"/>
    <property type="evidence" value="ECO:0007669"/>
    <property type="project" value="UniProtKB-SubCell"/>
</dbReference>
<dbReference type="NCBIfam" id="TIGR00229">
    <property type="entry name" value="sensory_box"/>
    <property type="match status" value="1"/>
</dbReference>
<evidence type="ECO:0000313" key="17">
    <source>
        <dbReference type="EMBL" id="RDV10355.1"/>
    </source>
</evidence>
<accession>A0A3D8KZ59</accession>
<dbReference type="InterPro" id="IPR036097">
    <property type="entry name" value="HisK_dim/P_sf"/>
</dbReference>
<feature type="coiled-coil region" evidence="13">
    <location>
        <begin position="1"/>
        <end position="32"/>
    </location>
</feature>
<evidence type="ECO:0000256" key="4">
    <source>
        <dbReference type="ARBA" id="ARBA00022553"/>
    </source>
</evidence>
<keyword evidence="11" id="KW-0902">Two-component regulatory system</keyword>
<dbReference type="InterPro" id="IPR003594">
    <property type="entry name" value="HATPase_dom"/>
</dbReference>
<dbReference type="SMART" id="SM00388">
    <property type="entry name" value="HisKA"/>
    <property type="match status" value="1"/>
</dbReference>
<dbReference type="GO" id="GO:0030295">
    <property type="term" value="F:protein kinase activator activity"/>
    <property type="evidence" value="ECO:0007669"/>
    <property type="project" value="TreeGrafter"/>
</dbReference>
<evidence type="ECO:0000256" key="11">
    <source>
        <dbReference type="ARBA" id="ARBA00023012"/>
    </source>
</evidence>
<evidence type="ECO:0000259" key="15">
    <source>
        <dbReference type="PROSITE" id="PS50112"/>
    </source>
</evidence>
<keyword evidence="4" id="KW-0597">Phosphoprotein</keyword>
<dbReference type="PANTHER" id="PTHR42878">
    <property type="entry name" value="TWO-COMPONENT HISTIDINE KINASE"/>
    <property type="match status" value="1"/>
</dbReference>
<dbReference type="EMBL" id="QRGR01000065">
    <property type="protein sequence ID" value="RDV10355.1"/>
    <property type="molecule type" value="Genomic_DNA"/>
</dbReference>
<evidence type="ECO:0000256" key="6">
    <source>
        <dbReference type="ARBA" id="ARBA00022692"/>
    </source>
</evidence>
<comment type="caution">
    <text evidence="17">The sequence shown here is derived from an EMBL/GenBank/DDBJ whole genome shotgun (WGS) entry which is preliminary data.</text>
</comment>
<dbReference type="RefSeq" id="WP_115568619.1">
    <property type="nucleotide sequence ID" value="NZ_QRGR01000065.1"/>
</dbReference>
<evidence type="ECO:0000256" key="3">
    <source>
        <dbReference type="ARBA" id="ARBA00012438"/>
    </source>
</evidence>
<dbReference type="SUPFAM" id="SSF55785">
    <property type="entry name" value="PYP-like sensor domain (PAS domain)"/>
    <property type="match status" value="1"/>
</dbReference>
<comment type="subcellular location">
    <subcellularLocation>
        <location evidence="2">Membrane</location>
        <topology evidence="2">Multi-pass membrane protein</topology>
    </subcellularLocation>
</comment>
<dbReference type="InterPro" id="IPR000700">
    <property type="entry name" value="PAS-assoc_C"/>
</dbReference>
<feature type="domain" description="Histidine kinase" evidence="14">
    <location>
        <begin position="174"/>
        <end position="396"/>
    </location>
</feature>
<keyword evidence="8 17" id="KW-0418">Kinase</keyword>
<keyword evidence="18" id="KW-1185">Reference proteome</keyword>
<dbReference type="Proteomes" id="UP000256708">
    <property type="component" value="Unassembled WGS sequence"/>
</dbReference>
<keyword evidence="7" id="KW-0547">Nucleotide-binding</keyword>
<protein>
    <recommendedName>
        <fullName evidence="3">histidine kinase</fullName>
        <ecNumber evidence="3">2.7.13.3</ecNumber>
    </recommendedName>
</protein>
<dbReference type="GO" id="GO:0007234">
    <property type="term" value="P:osmosensory signaling via phosphorelay pathway"/>
    <property type="evidence" value="ECO:0007669"/>
    <property type="project" value="TreeGrafter"/>
</dbReference>
<dbReference type="InterPro" id="IPR000014">
    <property type="entry name" value="PAS"/>
</dbReference>
<dbReference type="PROSITE" id="PS50109">
    <property type="entry name" value="HIS_KIN"/>
    <property type="match status" value="1"/>
</dbReference>
<dbReference type="PROSITE" id="PS50112">
    <property type="entry name" value="PAS"/>
    <property type="match status" value="1"/>
</dbReference>
<dbReference type="Pfam" id="PF13426">
    <property type="entry name" value="PAS_9"/>
    <property type="match status" value="1"/>
</dbReference>
<evidence type="ECO:0000256" key="1">
    <source>
        <dbReference type="ARBA" id="ARBA00000085"/>
    </source>
</evidence>
<evidence type="ECO:0000259" key="14">
    <source>
        <dbReference type="PROSITE" id="PS50109"/>
    </source>
</evidence>
<comment type="catalytic activity">
    <reaction evidence="1">
        <text>ATP + protein L-histidine = ADP + protein N-phospho-L-histidine.</text>
        <dbReference type="EC" id="2.7.13.3"/>
    </reaction>
</comment>
<dbReference type="InterPro" id="IPR003661">
    <property type="entry name" value="HisK_dim/P_dom"/>
</dbReference>
<dbReference type="SMART" id="SM00091">
    <property type="entry name" value="PAS"/>
    <property type="match status" value="1"/>
</dbReference>